<reference evidence="3" key="2">
    <citation type="submission" date="2016-10" db="EMBL/GenBank/DDBJ databases">
        <authorList>
            <person name="Varghese N."/>
            <person name="Submissions S."/>
        </authorList>
    </citation>
    <scope>NUCLEOTIDE SEQUENCE [LARGE SCALE GENOMIC DNA]</scope>
    <source>
        <strain evidence="3">UNC267MFSha1.1M11</strain>
    </source>
</reference>
<evidence type="ECO:0000313" key="2">
    <source>
        <dbReference type="EMBL" id="SCX26049.1"/>
    </source>
</evidence>
<evidence type="ECO:0000313" key="1">
    <source>
        <dbReference type="EMBL" id="QNJ94468.1"/>
    </source>
</evidence>
<organism evidence="2 3">
    <name type="scientific">Mycolicibacterium fluoranthenivorans</name>
    <dbReference type="NCBI Taxonomy" id="258505"/>
    <lineage>
        <taxon>Bacteria</taxon>
        <taxon>Bacillati</taxon>
        <taxon>Actinomycetota</taxon>
        <taxon>Actinomycetes</taxon>
        <taxon>Mycobacteriales</taxon>
        <taxon>Mycobacteriaceae</taxon>
        <taxon>Mycolicibacterium</taxon>
    </lineage>
</organism>
<dbReference type="Proteomes" id="UP000515498">
    <property type="component" value="Chromosome"/>
</dbReference>
<dbReference type="Proteomes" id="UP000199707">
    <property type="component" value="Unassembled WGS sequence"/>
</dbReference>
<sequence>MASDNELLLDVEVDPWGSTISIEDLDTDDRPGVPEGFKTEIWCWSTIHSIDVYTMSQDESETTERLVRVRVYRGTDSVGLGERAFDGDLELTTGTLAVGAYLGTPPEEQQLHLSPGIVHLQIFTEKAIQTVHYELPEPGEYPISGPTDINVLILPT</sequence>
<name>A0A1G4WMY3_9MYCO</name>
<dbReference type="KEGG" id="mflu:HZU40_09480"/>
<accession>A0A1G4WMY3</accession>
<proteinExistence type="predicted"/>
<protein>
    <submittedName>
        <fullName evidence="2">Uncharacterized protein</fullName>
    </submittedName>
</protein>
<reference evidence="2" key="1">
    <citation type="submission" date="2016-10" db="EMBL/GenBank/DDBJ databases">
        <authorList>
            <person name="de Groot N.N."/>
        </authorList>
    </citation>
    <scope>NUCLEOTIDE SEQUENCE [LARGE SCALE GENOMIC DNA]</scope>
    <source>
        <strain evidence="2">UNC267MFSha1.1M11</strain>
    </source>
</reference>
<dbReference type="EMBL" id="CP059894">
    <property type="protein sequence ID" value="QNJ94468.1"/>
    <property type="molecule type" value="Genomic_DNA"/>
</dbReference>
<dbReference type="AlphaFoldDB" id="A0A1G4WMY3"/>
<evidence type="ECO:0000313" key="4">
    <source>
        <dbReference type="Proteomes" id="UP000515498"/>
    </source>
</evidence>
<dbReference type="EMBL" id="FMUB01000008">
    <property type="protein sequence ID" value="SCX26049.1"/>
    <property type="molecule type" value="Genomic_DNA"/>
</dbReference>
<gene>
    <name evidence="1" type="ORF">HZU40_09480</name>
    <name evidence="2" type="ORF">SAMN02799620_04026</name>
</gene>
<reference evidence="1 4" key="3">
    <citation type="submission" date="2020-07" db="EMBL/GenBank/DDBJ databases">
        <title>Draft genome sequence of four isobutane-metabolizing strains capable of cometabolically degrading diverse ether contaminants.</title>
        <authorList>
            <person name="Chen W."/>
            <person name="Faulkner N."/>
            <person name="Smith C."/>
            <person name="Hyman M."/>
        </authorList>
    </citation>
    <scope>NUCLEOTIDE SEQUENCE [LARGE SCALE GENOMIC DNA]</scope>
    <source>
        <strain evidence="1 4">2A</strain>
    </source>
</reference>
<dbReference type="RefSeq" id="WP_090360120.1">
    <property type="nucleotide sequence ID" value="NZ_CP059894.1"/>
</dbReference>
<evidence type="ECO:0000313" key="3">
    <source>
        <dbReference type="Proteomes" id="UP000199707"/>
    </source>
</evidence>